<feature type="compositionally biased region" description="Polar residues" evidence="1">
    <location>
        <begin position="8"/>
        <end position="22"/>
    </location>
</feature>
<accession>A0A6J5VSV9</accession>
<organism evidence="2 3">
    <name type="scientific">Prunus armeniaca</name>
    <name type="common">Apricot</name>
    <name type="synonym">Armeniaca vulgaris</name>
    <dbReference type="NCBI Taxonomy" id="36596"/>
    <lineage>
        <taxon>Eukaryota</taxon>
        <taxon>Viridiplantae</taxon>
        <taxon>Streptophyta</taxon>
        <taxon>Embryophyta</taxon>
        <taxon>Tracheophyta</taxon>
        <taxon>Spermatophyta</taxon>
        <taxon>Magnoliopsida</taxon>
        <taxon>eudicotyledons</taxon>
        <taxon>Gunneridae</taxon>
        <taxon>Pentapetalae</taxon>
        <taxon>rosids</taxon>
        <taxon>fabids</taxon>
        <taxon>Rosales</taxon>
        <taxon>Rosaceae</taxon>
        <taxon>Amygdaloideae</taxon>
        <taxon>Amygdaleae</taxon>
        <taxon>Prunus</taxon>
    </lineage>
</organism>
<gene>
    <name evidence="2" type="ORF">CURHAP_LOCUS51792</name>
</gene>
<feature type="region of interest" description="Disordered" evidence="1">
    <location>
        <begin position="74"/>
        <end position="138"/>
    </location>
</feature>
<evidence type="ECO:0000313" key="2">
    <source>
        <dbReference type="EMBL" id="CAB4291453.1"/>
    </source>
</evidence>
<feature type="region of interest" description="Disordered" evidence="1">
    <location>
        <begin position="1"/>
        <end position="47"/>
    </location>
</feature>
<reference evidence="2 3" key="1">
    <citation type="submission" date="2020-05" db="EMBL/GenBank/DDBJ databases">
        <authorList>
            <person name="Campoy J."/>
            <person name="Schneeberger K."/>
            <person name="Spophaly S."/>
        </authorList>
    </citation>
    <scope>NUCLEOTIDE SEQUENCE [LARGE SCALE GENOMIC DNA]</scope>
    <source>
        <strain evidence="2">PruArmRojPasFocal</strain>
    </source>
</reference>
<sequence length="138" mass="15935">MEGGPPIRTSTEGTQQLHYQDNTKNKEHRNSKRCLGRIHGSEEDDTVERKRLREFELSKERSKIRVLGQGKEEKIGKKGENNTGYGKGWIRTTRNEHKAQAKSPPEGEETLKQRGCKPKRTRERVARKVGKVDPHMDF</sequence>
<dbReference type="AlphaFoldDB" id="A0A6J5VSV9"/>
<feature type="compositionally biased region" description="Basic residues" evidence="1">
    <location>
        <begin position="26"/>
        <end position="36"/>
    </location>
</feature>
<proteinExistence type="predicted"/>
<dbReference type="EMBL" id="CAEKDK010000008">
    <property type="protein sequence ID" value="CAB4291453.1"/>
    <property type="molecule type" value="Genomic_DNA"/>
</dbReference>
<evidence type="ECO:0000256" key="1">
    <source>
        <dbReference type="SAM" id="MobiDB-lite"/>
    </source>
</evidence>
<protein>
    <submittedName>
        <fullName evidence="2">Uncharacterized protein</fullName>
    </submittedName>
</protein>
<name>A0A6J5VSV9_PRUAR</name>
<evidence type="ECO:0000313" key="3">
    <source>
        <dbReference type="Proteomes" id="UP000507222"/>
    </source>
</evidence>
<feature type="compositionally biased region" description="Basic and acidic residues" evidence="1">
    <location>
        <begin position="123"/>
        <end position="138"/>
    </location>
</feature>
<dbReference type="Proteomes" id="UP000507222">
    <property type="component" value="Unassembled WGS sequence"/>
</dbReference>